<evidence type="ECO:0000256" key="3">
    <source>
        <dbReference type="ARBA" id="ARBA00022630"/>
    </source>
</evidence>
<dbReference type="PANTHER" id="PTHR43716">
    <property type="entry name" value="D-2-HYDROXYGLUTARATE DEHYDROGENASE, MITOCHONDRIAL"/>
    <property type="match status" value="1"/>
</dbReference>
<dbReference type="InterPro" id="IPR051264">
    <property type="entry name" value="FAD-oxidored/transferase_4"/>
</dbReference>
<protein>
    <recommendedName>
        <fullName evidence="6">FAD-binding oxidoreductase/transferase type 4 C-terminal domain-containing protein</fullName>
    </recommendedName>
</protein>
<evidence type="ECO:0000313" key="7">
    <source>
        <dbReference type="EnsemblProtists" id="EOD36122"/>
    </source>
</evidence>
<dbReference type="PaxDb" id="2903-EOD36122"/>
<dbReference type="Gene3D" id="1.10.45.10">
    <property type="entry name" value="Vanillyl-alcohol Oxidase, Chain A, domain 4"/>
    <property type="match status" value="1"/>
</dbReference>
<dbReference type="HOGENOM" id="CLU_2138222_0_0_1"/>
<dbReference type="GeneID" id="17281393"/>
<evidence type="ECO:0000256" key="5">
    <source>
        <dbReference type="ARBA" id="ARBA00023002"/>
    </source>
</evidence>
<keyword evidence="5" id="KW-0560">Oxidoreductase</keyword>
<organism evidence="7 8">
    <name type="scientific">Emiliania huxleyi (strain CCMP1516)</name>
    <dbReference type="NCBI Taxonomy" id="280463"/>
    <lineage>
        <taxon>Eukaryota</taxon>
        <taxon>Haptista</taxon>
        <taxon>Haptophyta</taxon>
        <taxon>Prymnesiophyceae</taxon>
        <taxon>Isochrysidales</taxon>
        <taxon>Noelaerhabdaceae</taxon>
        <taxon>Emiliania</taxon>
    </lineage>
</organism>
<dbReference type="Pfam" id="PF02913">
    <property type="entry name" value="FAD-oxidase_C"/>
    <property type="match status" value="1"/>
</dbReference>
<dbReference type="FunFam" id="1.10.45.10:FF:000001">
    <property type="entry name" value="D-lactate dehydrogenase mitochondrial"/>
    <property type="match status" value="1"/>
</dbReference>
<dbReference type="RefSeq" id="XP_005788551.1">
    <property type="nucleotide sequence ID" value="XM_005788494.1"/>
</dbReference>
<dbReference type="KEGG" id="ehx:EMIHUDRAFT_467237"/>
<dbReference type="eggNOG" id="KOG1232">
    <property type="taxonomic scope" value="Eukaryota"/>
</dbReference>
<reference evidence="7" key="2">
    <citation type="submission" date="2024-10" db="UniProtKB">
        <authorList>
            <consortium name="EnsemblProtists"/>
        </authorList>
    </citation>
    <scope>IDENTIFICATION</scope>
</reference>
<sequence length="113" mass="12249">MSHQRQLITADESPAAVDHSRCVTSGSWSQAAIEPYVFEWIAERRGSISAEHGVGVMKPPFLHMSKSDGMIGVMRGAPSRGIKTMLDPNNILNPLKVLPPLEAAAEEREAVAN</sequence>
<keyword evidence="3" id="KW-0285">Flavoprotein</keyword>
<dbReference type="InterPro" id="IPR016171">
    <property type="entry name" value="Vanillyl_alc_oxidase_C-sub2"/>
</dbReference>
<dbReference type="GO" id="GO:0050660">
    <property type="term" value="F:flavin adenine dinucleotide binding"/>
    <property type="evidence" value="ECO:0007669"/>
    <property type="project" value="InterPro"/>
</dbReference>
<dbReference type="PANTHER" id="PTHR43716:SF1">
    <property type="entry name" value="D-2-HYDROXYGLUTARATE DEHYDROGENASE, MITOCHONDRIAL"/>
    <property type="match status" value="1"/>
</dbReference>
<keyword evidence="8" id="KW-1185">Reference proteome</keyword>
<evidence type="ECO:0000259" key="6">
    <source>
        <dbReference type="Pfam" id="PF02913"/>
    </source>
</evidence>
<dbReference type="Proteomes" id="UP000013827">
    <property type="component" value="Unassembled WGS sequence"/>
</dbReference>
<accession>A0A0D3KK37</accession>
<evidence type="ECO:0000313" key="8">
    <source>
        <dbReference type="Proteomes" id="UP000013827"/>
    </source>
</evidence>
<evidence type="ECO:0000256" key="1">
    <source>
        <dbReference type="ARBA" id="ARBA00001974"/>
    </source>
</evidence>
<evidence type="ECO:0000256" key="4">
    <source>
        <dbReference type="ARBA" id="ARBA00022827"/>
    </source>
</evidence>
<dbReference type="STRING" id="2903.R1DMC3"/>
<reference evidence="8" key="1">
    <citation type="journal article" date="2013" name="Nature">
        <title>Pan genome of the phytoplankton Emiliania underpins its global distribution.</title>
        <authorList>
            <person name="Read B.A."/>
            <person name="Kegel J."/>
            <person name="Klute M.J."/>
            <person name="Kuo A."/>
            <person name="Lefebvre S.C."/>
            <person name="Maumus F."/>
            <person name="Mayer C."/>
            <person name="Miller J."/>
            <person name="Monier A."/>
            <person name="Salamov A."/>
            <person name="Young J."/>
            <person name="Aguilar M."/>
            <person name="Claverie J.M."/>
            <person name="Frickenhaus S."/>
            <person name="Gonzalez K."/>
            <person name="Herman E.K."/>
            <person name="Lin Y.C."/>
            <person name="Napier J."/>
            <person name="Ogata H."/>
            <person name="Sarno A.F."/>
            <person name="Shmutz J."/>
            <person name="Schroeder D."/>
            <person name="de Vargas C."/>
            <person name="Verret F."/>
            <person name="von Dassow P."/>
            <person name="Valentin K."/>
            <person name="Van de Peer Y."/>
            <person name="Wheeler G."/>
            <person name="Dacks J.B."/>
            <person name="Delwiche C.F."/>
            <person name="Dyhrman S.T."/>
            <person name="Glockner G."/>
            <person name="John U."/>
            <person name="Richards T."/>
            <person name="Worden A.Z."/>
            <person name="Zhang X."/>
            <person name="Grigoriev I.V."/>
            <person name="Allen A.E."/>
            <person name="Bidle K."/>
            <person name="Borodovsky M."/>
            <person name="Bowler C."/>
            <person name="Brownlee C."/>
            <person name="Cock J.M."/>
            <person name="Elias M."/>
            <person name="Gladyshev V.N."/>
            <person name="Groth M."/>
            <person name="Guda C."/>
            <person name="Hadaegh A."/>
            <person name="Iglesias-Rodriguez M.D."/>
            <person name="Jenkins J."/>
            <person name="Jones B.M."/>
            <person name="Lawson T."/>
            <person name="Leese F."/>
            <person name="Lindquist E."/>
            <person name="Lobanov A."/>
            <person name="Lomsadze A."/>
            <person name="Malik S.B."/>
            <person name="Marsh M.E."/>
            <person name="Mackinder L."/>
            <person name="Mock T."/>
            <person name="Mueller-Roeber B."/>
            <person name="Pagarete A."/>
            <person name="Parker M."/>
            <person name="Probert I."/>
            <person name="Quesneville H."/>
            <person name="Raines C."/>
            <person name="Rensing S.A."/>
            <person name="Riano-Pachon D.M."/>
            <person name="Richier S."/>
            <person name="Rokitta S."/>
            <person name="Shiraiwa Y."/>
            <person name="Soanes D.M."/>
            <person name="van der Giezen M."/>
            <person name="Wahlund T.M."/>
            <person name="Williams B."/>
            <person name="Wilson W."/>
            <person name="Wolfe G."/>
            <person name="Wurch L.L."/>
        </authorList>
    </citation>
    <scope>NUCLEOTIDE SEQUENCE</scope>
</reference>
<dbReference type="SUPFAM" id="SSF55103">
    <property type="entry name" value="FAD-linked oxidases, C-terminal domain"/>
    <property type="match status" value="1"/>
</dbReference>
<evidence type="ECO:0000256" key="2">
    <source>
        <dbReference type="ARBA" id="ARBA00008000"/>
    </source>
</evidence>
<dbReference type="GO" id="GO:0005739">
    <property type="term" value="C:mitochondrion"/>
    <property type="evidence" value="ECO:0007669"/>
    <property type="project" value="TreeGrafter"/>
</dbReference>
<name>A0A0D3KK37_EMIH1</name>
<proteinExistence type="inferred from homology"/>
<dbReference type="InterPro" id="IPR004113">
    <property type="entry name" value="FAD-bd_oxidored_4_C"/>
</dbReference>
<dbReference type="InterPro" id="IPR016164">
    <property type="entry name" value="FAD-linked_Oxase-like_C"/>
</dbReference>
<comment type="cofactor">
    <cofactor evidence="1">
        <name>FAD</name>
        <dbReference type="ChEBI" id="CHEBI:57692"/>
    </cofactor>
</comment>
<dbReference type="EnsemblProtists" id="EOD36122">
    <property type="protein sequence ID" value="EOD36122"/>
    <property type="gene ID" value="EMIHUDRAFT_467237"/>
</dbReference>
<dbReference type="GO" id="GO:0016491">
    <property type="term" value="F:oxidoreductase activity"/>
    <property type="evidence" value="ECO:0007669"/>
    <property type="project" value="UniProtKB-KW"/>
</dbReference>
<keyword evidence="4" id="KW-0274">FAD</keyword>
<dbReference type="AlphaFoldDB" id="A0A0D3KK37"/>
<comment type="similarity">
    <text evidence="2">Belongs to the FAD-binding oxidoreductase/transferase type 4 family.</text>
</comment>
<feature type="domain" description="FAD-binding oxidoreductase/transferase type 4 C-terminal" evidence="6">
    <location>
        <begin position="31"/>
        <end position="97"/>
    </location>
</feature>